<keyword evidence="2" id="KW-0238">DNA-binding</keyword>
<dbReference type="Pfam" id="PF00392">
    <property type="entry name" value="GntR"/>
    <property type="match status" value="1"/>
</dbReference>
<dbReference type="CDD" id="cd06267">
    <property type="entry name" value="PBP1_LacI_sugar_binding-like"/>
    <property type="match status" value="1"/>
</dbReference>
<dbReference type="EMBL" id="JADCNN020000006">
    <property type="protein sequence ID" value="MBM6995696.1"/>
    <property type="molecule type" value="Genomic_DNA"/>
</dbReference>
<evidence type="ECO:0000256" key="2">
    <source>
        <dbReference type="ARBA" id="ARBA00023125"/>
    </source>
</evidence>
<dbReference type="PROSITE" id="PS50949">
    <property type="entry name" value="HTH_GNTR"/>
    <property type="match status" value="1"/>
</dbReference>
<dbReference type="InterPro" id="IPR000524">
    <property type="entry name" value="Tscrpt_reg_HTH_GntR"/>
</dbReference>
<dbReference type="InterPro" id="IPR036388">
    <property type="entry name" value="WH-like_DNA-bd_sf"/>
</dbReference>
<dbReference type="SUPFAM" id="SSF46785">
    <property type="entry name" value="Winged helix' DNA-binding domain"/>
    <property type="match status" value="1"/>
</dbReference>
<dbReference type="Gene3D" id="1.10.10.10">
    <property type="entry name" value="Winged helix-like DNA-binding domain superfamily/Winged helix DNA-binding domain"/>
    <property type="match status" value="1"/>
</dbReference>
<keyword evidence="1" id="KW-0805">Transcription regulation</keyword>
<dbReference type="Proteomes" id="UP001516620">
    <property type="component" value="Unassembled WGS sequence"/>
</dbReference>
<evidence type="ECO:0000313" key="5">
    <source>
        <dbReference type="EMBL" id="MBM6995696.1"/>
    </source>
</evidence>
<dbReference type="Gene3D" id="3.40.50.2300">
    <property type="match status" value="2"/>
</dbReference>
<feature type="domain" description="HTH gntR-type" evidence="4">
    <location>
        <begin position="3"/>
        <end position="71"/>
    </location>
</feature>
<reference evidence="5 6" key="1">
    <citation type="submission" date="2021-01" db="EMBL/GenBank/DDBJ databases">
        <title>Paenibacillus sp.nov. isolated from the rhizosphere soil of tomato plant.</title>
        <authorList>
            <person name="Thin K.K."/>
            <person name="Zhang X."/>
            <person name="He S."/>
        </authorList>
    </citation>
    <scope>NUCLEOTIDE SEQUENCE [LARGE SCALE GENOMIC DNA]</scope>
    <source>
        <strain evidence="5 6">DXFW5</strain>
    </source>
</reference>
<proteinExistence type="predicted"/>
<organism evidence="5 6">
    <name type="scientific">Paenibacillus rhizolycopersici</name>
    <dbReference type="NCBI Taxonomy" id="2780073"/>
    <lineage>
        <taxon>Bacteria</taxon>
        <taxon>Bacillati</taxon>
        <taxon>Bacillota</taxon>
        <taxon>Bacilli</taxon>
        <taxon>Bacillales</taxon>
        <taxon>Paenibacillaceae</taxon>
        <taxon>Paenibacillus</taxon>
    </lineage>
</organism>
<dbReference type="CDD" id="cd07377">
    <property type="entry name" value="WHTH_GntR"/>
    <property type="match status" value="1"/>
</dbReference>
<evidence type="ECO:0000256" key="1">
    <source>
        <dbReference type="ARBA" id="ARBA00023015"/>
    </source>
</evidence>
<dbReference type="PANTHER" id="PTHR30146">
    <property type="entry name" value="LACI-RELATED TRANSCRIPTIONAL REPRESSOR"/>
    <property type="match status" value="1"/>
</dbReference>
<dbReference type="Pfam" id="PF13377">
    <property type="entry name" value="Peripla_BP_3"/>
    <property type="match status" value="1"/>
</dbReference>
<dbReference type="InterPro" id="IPR028082">
    <property type="entry name" value="Peripla_BP_I"/>
</dbReference>
<sequence>MTEPKYETVKQALQQQIQAGKLQPGDKLPHEEDLMKQFKVSGITIRKALTELADEGVITRIKRKGSFVNGTQPADHSSHLIAFILSAEDNFDVSYMKIIKGAQQAAAEFNYSLIVEWSNENLAVEQASIQKMLDRKVDGFLIYPFDPVRSKDNYQLIEQNSIPYLLVDRYNVDHPSYFSGCDNYDGAILATRELIRLKHTKIKFASYHFFLHSEQERFAGYCSAMRQAGLTVTDEDLLTRIDYDGLADSILKREVTALFCSNDKIAIEIIGQLTGRGLKIPQDVSIIGFDDWDHSSNLSIGLSTVRQNFEEIGRNAANLLNQVIRGKTHSSNTKILSGVTLVIRESTSENPYA</sequence>
<keyword evidence="3" id="KW-0804">Transcription</keyword>
<gene>
    <name evidence="5" type="ORF">IM700_008455</name>
</gene>
<evidence type="ECO:0000259" key="4">
    <source>
        <dbReference type="PROSITE" id="PS50949"/>
    </source>
</evidence>
<evidence type="ECO:0000313" key="6">
    <source>
        <dbReference type="Proteomes" id="UP001516620"/>
    </source>
</evidence>
<dbReference type="SUPFAM" id="SSF53822">
    <property type="entry name" value="Periplasmic binding protein-like I"/>
    <property type="match status" value="1"/>
</dbReference>
<dbReference type="PANTHER" id="PTHR30146:SF109">
    <property type="entry name" value="HTH-TYPE TRANSCRIPTIONAL REGULATOR GALS"/>
    <property type="match status" value="1"/>
</dbReference>
<dbReference type="InterPro" id="IPR046335">
    <property type="entry name" value="LacI/GalR-like_sensor"/>
</dbReference>
<dbReference type="RefSeq" id="WP_193417186.1">
    <property type="nucleotide sequence ID" value="NZ_JADCNN020000006.1"/>
</dbReference>
<protein>
    <submittedName>
        <fullName evidence="5">GntR family transcriptional regulator</fullName>
    </submittedName>
</protein>
<accession>A0ABS2H4T5</accession>
<evidence type="ECO:0000256" key="3">
    <source>
        <dbReference type="ARBA" id="ARBA00023163"/>
    </source>
</evidence>
<comment type="caution">
    <text evidence="5">The sequence shown here is derived from an EMBL/GenBank/DDBJ whole genome shotgun (WGS) entry which is preliminary data.</text>
</comment>
<keyword evidence="6" id="KW-1185">Reference proteome</keyword>
<dbReference type="SMART" id="SM00345">
    <property type="entry name" value="HTH_GNTR"/>
    <property type="match status" value="1"/>
</dbReference>
<name>A0ABS2H4T5_9BACL</name>
<dbReference type="InterPro" id="IPR036390">
    <property type="entry name" value="WH_DNA-bd_sf"/>
</dbReference>